<proteinExistence type="predicted"/>
<sequence length="152" mass="16358">MPVGRKSAGVRLVNAHMGFSIWGSVMAGCMAWVSGYHAVLLHMAMGDQYHGYSDELKTAASIFAVSAVVGFIAIILLIVSAAYCCCSTPYNCCSCCCAQSFNDQPLIMQTVCTQQTFPLQGNQSTFYPPQYPVQANQTQGTPGKYAPLHNEA</sequence>
<dbReference type="EMBL" id="CAWYQH010000130">
    <property type="protein sequence ID" value="CAK8693223.1"/>
    <property type="molecule type" value="Genomic_DNA"/>
</dbReference>
<keyword evidence="1" id="KW-1133">Transmembrane helix</keyword>
<keyword evidence="1" id="KW-0472">Membrane</keyword>
<accession>A0ABP0GPG8</accession>
<dbReference type="PROSITE" id="PS51257">
    <property type="entry name" value="PROKAR_LIPOPROTEIN"/>
    <property type="match status" value="1"/>
</dbReference>
<evidence type="ECO:0000313" key="2">
    <source>
        <dbReference type="EMBL" id="CAK8693223.1"/>
    </source>
</evidence>
<protein>
    <submittedName>
        <fullName evidence="2">Uncharacterized protein</fullName>
    </submittedName>
</protein>
<keyword evidence="3" id="KW-1185">Reference proteome</keyword>
<evidence type="ECO:0000256" key="1">
    <source>
        <dbReference type="SAM" id="Phobius"/>
    </source>
</evidence>
<comment type="caution">
    <text evidence="2">The sequence shown here is derived from an EMBL/GenBank/DDBJ whole genome shotgun (WGS) entry which is preliminary data.</text>
</comment>
<name>A0ABP0GPG8_CLALP</name>
<feature type="transmembrane region" description="Helical" evidence="1">
    <location>
        <begin position="20"/>
        <end position="41"/>
    </location>
</feature>
<keyword evidence="1" id="KW-0812">Transmembrane</keyword>
<reference evidence="2 3" key="1">
    <citation type="submission" date="2024-02" db="EMBL/GenBank/DDBJ databases">
        <authorList>
            <person name="Daric V."/>
            <person name="Darras S."/>
        </authorList>
    </citation>
    <scope>NUCLEOTIDE SEQUENCE [LARGE SCALE GENOMIC DNA]</scope>
</reference>
<gene>
    <name evidence="2" type="ORF">CVLEPA_LOCUS26531</name>
</gene>
<feature type="transmembrane region" description="Helical" evidence="1">
    <location>
        <begin position="62"/>
        <end position="83"/>
    </location>
</feature>
<dbReference type="Proteomes" id="UP001642483">
    <property type="component" value="Unassembled WGS sequence"/>
</dbReference>
<organism evidence="2 3">
    <name type="scientific">Clavelina lepadiformis</name>
    <name type="common">Light-bulb sea squirt</name>
    <name type="synonym">Ascidia lepadiformis</name>
    <dbReference type="NCBI Taxonomy" id="159417"/>
    <lineage>
        <taxon>Eukaryota</taxon>
        <taxon>Metazoa</taxon>
        <taxon>Chordata</taxon>
        <taxon>Tunicata</taxon>
        <taxon>Ascidiacea</taxon>
        <taxon>Aplousobranchia</taxon>
        <taxon>Clavelinidae</taxon>
        <taxon>Clavelina</taxon>
    </lineage>
</organism>
<evidence type="ECO:0000313" key="3">
    <source>
        <dbReference type="Proteomes" id="UP001642483"/>
    </source>
</evidence>